<keyword evidence="6 8" id="KW-0520">NAD</keyword>
<dbReference type="InterPro" id="IPR036291">
    <property type="entry name" value="NAD(P)-bd_dom_sf"/>
</dbReference>
<dbReference type="GO" id="GO:0003978">
    <property type="term" value="F:UDP-glucose 4-epimerase activity"/>
    <property type="evidence" value="ECO:0007669"/>
    <property type="project" value="UniProtKB-EC"/>
</dbReference>
<evidence type="ECO:0000256" key="5">
    <source>
        <dbReference type="ARBA" id="ARBA00018569"/>
    </source>
</evidence>
<comment type="catalytic activity">
    <reaction evidence="1 8">
        <text>UDP-alpha-D-glucose = UDP-alpha-D-galactose</text>
        <dbReference type="Rhea" id="RHEA:22168"/>
        <dbReference type="ChEBI" id="CHEBI:58885"/>
        <dbReference type="ChEBI" id="CHEBI:66914"/>
        <dbReference type="EC" id="5.1.3.2"/>
    </reaction>
</comment>
<dbReference type="RefSeq" id="WP_269881251.1">
    <property type="nucleotide sequence ID" value="NZ_JAQAGZ010000005.1"/>
</dbReference>
<comment type="subunit">
    <text evidence="8">Homodimer.</text>
</comment>
<dbReference type="EC" id="5.1.3.2" evidence="4 8"/>
<dbReference type="PANTHER" id="PTHR43725:SF47">
    <property type="entry name" value="UDP-GLUCOSE 4-EPIMERASE"/>
    <property type="match status" value="1"/>
</dbReference>
<dbReference type="Gene3D" id="3.90.25.10">
    <property type="entry name" value="UDP-galactose 4-epimerase, domain 1"/>
    <property type="match status" value="1"/>
</dbReference>
<protein>
    <recommendedName>
        <fullName evidence="5 8">UDP-glucose 4-epimerase</fullName>
        <ecNumber evidence="4 8">5.1.3.2</ecNumber>
    </recommendedName>
</protein>
<keyword evidence="11" id="KW-1185">Reference proteome</keyword>
<keyword evidence="8" id="KW-0119">Carbohydrate metabolism</keyword>
<dbReference type="Gene3D" id="3.40.50.720">
    <property type="entry name" value="NAD(P)-binding Rossmann-like Domain"/>
    <property type="match status" value="1"/>
</dbReference>
<accession>A0ABT4Q784</accession>
<evidence type="ECO:0000256" key="6">
    <source>
        <dbReference type="ARBA" id="ARBA00023027"/>
    </source>
</evidence>
<dbReference type="Pfam" id="PF16363">
    <property type="entry name" value="GDP_Man_Dehyd"/>
    <property type="match status" value="1"/>
</dbReference>
<evidence type="ECO:0000313" key="10">
    <source>
        <dbReference type="EMBL" id="MCZ8512575.1"/>
    </source>
</evidence>
<dbReference type="InterPro" id="IPR005886">
    <property type="entry name" value="UDP_G4E"/>
</dbReference>
<comment type="caution">
    <text evidence="10">The sequence shown here is derived from an EMBL/GenBank/DDBJ whole genome shotgun (WGS) entry which is preliminary data.</text>
</comment>
<dbReference type="SUPFAM" id="SSF51735">
    <property type="entry name" value="NAD(P)-binding Rossmann-fold domains"/>
    <property type="match status" value="1"/>
</dbReference>
<feature type="domain" description="NAD(P)-binding" evidence="9">
    <location>
        <begin position="4"/>
        <end position="321"/>
    </location>
</feature>
<comment type="cofactor">
    <cofactor evidence="2 8">
        <name>NAD(+)</name>
        <dbReference type="ChEBI" id="CHEBI:57540"/>
    </cofactor>
</comment>
<comment type="pathway">
    <text evidence="8">Carbohydrate metabolism; galactose metabolism.</text>
</comment>
<reference evidence="10 11" key="1">
    <citation type="submission" date="2022-12" db="EMBL/GenBank/DDBJ databases">
        <title>Draft genome sequence of Paenibacillus sp. dW9.</title>
        <authorList>
            <person name="Choi E.-W."/>
            <person name="Kim D.-U."/>
        </authorList>
    </citation>
    <scope>NUCLEOTIDE SEQUENCE [LARGE SCALE GENOMIC DNA]</scope>
    <source>
        <strain evidence="11">dW9</strain>
    </source>
</reference>
<sequence>MAILVTGGAGYIGSHTCLELLQQGYDIVVVDNYVNSSPVALKRVQEITGRTIQTYEVDLLDKEALRNVFEENKIEAVIHFAGLKAVGESVRQPLRYYHNNITGTLILTEVMQEHGVKKLVFSSSATVYGMPERVPIAEDSPLSATNPYGQTKLMIEEILKDLAAADPAWSISLLRYFNPVGAHASGRIGEDPNGVPNNLMPYITQVAVGKLEKLSVFGSDYPTVDGTGVRDYIHVVDLALGHLKALDKVLTATGVEAYNLGTGQGCSVLELVHAFEEASGKKVPYQLTNRRPGDVGICYADPHKAERELGWKATKNIKDMCVDAWRWQSNNPNGYAAD</sequence>
<organism evidence="10 11">
    <name type="scientific">Paenibacillus gyeongsangnamensis</name>
    <dbReference type="NCBI Taxonomy" id="3388067"/>
    <lineage>
        <taxon>Bacteria</taxon>
        <taxon>Bacillati</taxon>
        <taxon>Bacillota</taxon>
        <taxon>Bacilli</taxon>
        <taxon>Bacillales</taxon>
        <taxon>Paenibacillaceae</taxon>
        <taxon>Paenibacillus</taxon>
    </lineage>
</organism>
<dbReference type="NCBIfam" id="NF007956">
    <property type="entry name" value="PRK10675.1"/>
    <property type="match status" value="1"/>
</dbReference>
<dbReference type="EMBL" id="JAQAGZ010000005">
    <property type="protein sequence ID" value="MCZ8512575.1"/>
    <property type="molecule type" value="Genomic_DNA"/>
</dbReference>
<dbReference type="InterPro" id="IPR016040">
    <property type="entry name" value="NAD(P)-bd_dom"/>
</dbReference>
<keyword evidence="7 8" id="KW-0413">Isomerase</keyword>
<evidence type="ECO:0000256" key="7">
    <source>
        <dbReference type="ARBA" id="ARBA00023235"/>
    </source>
</evidence>
<comment type="similarity">
    <text evidence="3 8">Belongs to the NAD(P)-dependent epimerase/dehydratase family.</text>
</comment>
<dbReference type="PANTHER" id="PTHR43725">
    <property type="entry name" value="UDP-GLUCOSE 4-EPIMERASE"/>
    <property type="match status" value="1"/>
</dbReference>
<dbReference type="CDD" id="cd05247">
    <property type="entry name" value="UDP_G4E_1_SDR_e"/>
    <property type="match status" value="1"/>
</dbReference>
<evidence type="ECO:0000259" key="9">
    <source>
        <dbReference type="Pfam" id="PF16363"/>
    </source>
</evidence>
<evidence type="ECO:0000256" key="2">
    <source>
        <dbReference type="ARBA" id="ARBA00001911"/>
    </source>
</evidence>
<evidence type="ECO:0000256" key="4">
    <source>
        <dbReference type="ARBA" id="ARBA00013189"/>
    </source>
</evidence>
<dbReference type="NCBIfam" id="TIGR01179">
    <property type="entry name" value="galE"/>
    <property type="match status" value="1"/>
</dbReference>
<evidence type="ECO:0000256" key="8">
    <source>
        <dbReference type="RuleBase" id="RU366046"/>
    </source>
</evidence>
<gene>
    <name evidence="10" type="primary">galE</name>
    <name evidence="10" type="ORF">O9H85_09135</name>
</gene>
<evidence type="ECO:0000256" key="1">
    <source>
        <dbReference type="ARBA" id="ARBA00000083"/>
    </source>
</evidence>
<name>A0ABT4Q784_9BACL</name>
<evidence type="ECO:0000313" key="11">
    <source>
        <dbReference type="Proteomes" id="UP001527882"/>
    </source>
</evidence>
<proteinExistence type="inferred from homology"/>
<dbReference type="Proteomes" id="UP001527882">
    <property type="component" value="Unassembled WGS sequence"/>
</dbReference>
<evidence type="ECO:0000256" key="3">
    <source>
        <dbReference type="ARBA" id="ARBA00007637"/>
    </source>
</evidence>